<dbReference type="AlphaFoldDB" id="A0A371GJ36"/>
<comment type="caution">
    <text evidence="2">The sequence shown here is derived from an EMBL/GenBank/DDBJ whole genome shotgun (WGS) entry which is preliminary data.</text>
</comment>
<accession>A0A371GJ36</accession>
<proteinExistence type="predicted"/>
<evidence type="ECO:0000313" key="3">
    <source>
        <dbReference type="Proteomes" id="UP000257109"/>
    </source>
</evidence>
<reference evidence="2" key="1">
    <citation type="submission" date="2018-05" db="EMBL/GenBank/DDBJ databases">
        <title>Draft genome of Mucuna pruriens seed.</title>
        <authorList>
            <person name="Nnadi N.E."/>
            <person name="Vos R."/>
            <person name="Hasami M.H."/>
            <person name="Devisetty U.K."/>
            <person name="Aguiy J.C."/>
        </authorList>
    </citation>
    <scope>NUCLEOTIDE SEQUENCE [LARGE SCALE GENOMIC DNA]</scope>
    <source>
        <strain evidence="2">JCA_2017</strain>
    </source>
</reference>
<dbReference type="EMBL" id="QJKJ01005361">
    <property type="protein sequence ID" value="RDX90578.1"/>
    <property type="molecule type" value="Genomic_DNA"/>
</dbReference>
<name>A0A371GJ36_MUCPR</name>
<organism evidence="2 3">
    <name type="scientific">Mucuna pruriens</name>
    <name type="common">Velvet bean</name>
    <name type="synonym">Dolichos pruriens</name>
    <dbReference type="NCBI Taxonomy" id="157652"/>
    <lineage>
        <taxon>Eukaryota</taxon>
        <taxon>Viridiplantae</taxon>
        <taxon>Streptophyta</taxon>
        <taxon>Embryophyta</taxon>
        <taxon>Tracheophyta</taxon>
        <taxon>Spermatophyta</taxon>
        <taxon>Magnoliopsida</taxon>
        <taxon>eudicotyledons</taxon>
        <taxon>Gunneridae</taxon>
        <taxon>Pentapetalae</taxon>
        <taxon>rosids</taxon>
        <taxon>fabids</taxon>
        <taxon>Fabales</taxon>
        <taxon>Fabaceae</taxon>
        <taxon>Papilionoideae</taxon>
        <taxon>50 kb inversion clade</taxon>
        <taxon>NPAAA clade</taxon>
        <taxon>indigoferoid/millettioid clade</taxon>
        <taxon>Phaseoleae</taxon>
        <taxon>Mucuna</taxon>
    </lineage>
</organism>
<evidence type="ECO:0000256" key="1">
    <source>
        <dbReference type="SAM" id="MobiDB-lite"/>
    </source>
</evidence>
<sequence>NLQDNLVRFPNTFKERKKQHKRGSGSFKRGGGIRNKPQCQVCEKFGYIQLSCYHNIKRIKDQAIKIPMKSFQELQ</sequence>
<keyword evidence="3" id="KW-1185">Reference proteome</keyword>
<dbReference type="Proteomes" id="UP000257109">
    <property type="component" value="Unassembled WGS sequence"/>
</dbReference>
<feature type="non-terminal residue" evidence="2">
    <location>
        <position position="1"/>
    </location>
</feature>
<gene>
    <name evidence="2" type="ORF">CR513_27548</name>
</gene>
<evidence type="ECO:0000313" key="2">
    <source>
        <dbReference type="EMBL" id="RDX90578.1"/>
    </source>
</evidence>
<protein>
    <submittedName>
        <fullName evidence="2">Uncharacterized protein</fullName>
    </submittedName>
</protein>
<feature type="region of interest" description="Disordered" evidence="1">
    <location>
        <begin position="1"/>
        <end position="31"/>
    </location>
</feature>